<proteinExistence type="predicted"/>
<dbReference type="Proteomes" id="UP000314294">
    <property type="component" value="Unassembled WGS sequence"/>
</dbReference>
<dbReference type="AlphaFoldDB" id="A0A4Z2H9J5"/>
<accession>A0A4Z2H9J5</accession>
<dbReference type="EMBL" id="SRLO01000298">
    <property type="protein sequence ID" value="TNN62281.1"/>
    <property type="molecule type" value="Genomic_DNA"/>
</dbReference>
<gene>
    <name evidence="1" type="ORF">EYF80_027545</name>
</gene>
<protein>
    <submittedName>
        <fullName evidence="1">Uncharacterized protein</fullName>
    </submittedName>
</protein>
<comment type="caution">
    <text evidence="1">The sequence shown here is derived from an EMBL/GenBank/DDBJ whole genome shotgun (WGS) entry which is preliminary data.</text>
</comment>
<name>A0A4Z2H9J5_9TELE</name>
<organism evidence="1 2">
    <name type="scientific">Liparis tanakae</name>
    <name type="common">Tanaka's snailfish</name>
    <dbReference type="NCBI Taxonomy" id="230148"/>
    <lineage>
        <taxon>Eukaryota</taxon>
        <taxon>Metazoa</taxon>
        <taxon>Chordata</taxon>
        <taxon>Craniata</taxon>
        <taxon>Vertebrata</taxon>
        <taxon>Euteleostomi</taxon>
        <taxon>Actinopterygii</taxon>
        <taxon>Neopterygii</taxon>
        <taxon>Teleostei</taxon>
        <taxon>Neoteleostei</taxon>
        <taxon>Acanthomorphata</taxon>
        <taxon>Eupercaria</taxon>
        <taxon>Perciformes</taxon>
        <taxon>Cottioidei</taxon>
        <taxon>Cottales</taxon>
        <taxon>Liparidae</taxon>
        <taxon>Liparis</taxon>
    </lineage>
</organism>
<evidence type="ECO:0000313" key="1">
    <source>
        <dbReference type="EMBL" id="TNN62281.1"/>
    </source>
</evidence>
<keyword evidence="2" id="KW-1185">Reference proteome</keyword>
<reference evidence="1 2" key="1">
    <citation type="submission" date="2019-03" db="EMBL/GenBank/DDBJ databases">
        <title>First draft genome of Liparis tanakae, snailfish: a comprehensive survey of snailfish specific genes.</title>
        <authorList>
            <person name="Kim W."/>
            <person name="Song I."/>
            <person name="Jeong J.-H."/>
            <person name="Kim D."/>
            <person name="Kim S."/>
            <person name="Ryu S."/>
            <person name="Song J.Y."/>
            <person name="Lee S.K."/>
        </authorList>
    </citation>
    <scope>NUCLEOTIDE SEQUENCE [LARGE SCALE GENOMIC DNA]</scope>
    <source>
        <tissue evidence="1">Muscle</tissue>
    </source>
</reference>
<sequence length="197" mass="22734">MTHAFLLLELGNFNSLVEELRLFALFAPRHSLENTQQRSFYTALHRLRMKSRRASRFRRVRSDIDEQVYILLLKLYERLEKRGDVNLHPVPLALWISADCEVHSVMDPRAQLTLIRVLLLPKTQSWVPPRPSVLRKGLEQRGEDTAVRVGEVIRFVQRIGGSQRVSQQRAAAAQCRAVKPDMKSFFCANRVSCSSRP</sequence>
<evidence type="ECO:0000313" key="2">
    <source>
        <dbReference type="Proteomes" id="UP000314294"/>
    </source>
</evidence>